<evidence type="ECO:0000313" key="3">
    <source>
        <dbReference type="Proteomes" id="UP000494040"/>
    </source>
</evidence>
<organism evidence="2 3">
    <name type="scientific">Cimex lectularius</name>
    <name type="common">Bed bug</name>
    <name type="synonym">Acanthia lectularia</name>
    <dbReference type="NCBI Taxonomy" id="79782"/>
    <lineage>
        <taxon>Eukaryota</taxon>
        <taxon>Metazoa</taxon>
        <taxon>Ecdysozoa</taxon>
        <taxon>Arthropoda</taxon>
        <taxon>Hexapoda</taxon>
        <taxon>Insecta</taxon>
        <taxon>Pterygota</taxon>
        <taxon>Neoptera</taxon>
        <taxon>Paraneoptera</taxon>
        <taxon>Hemiptera</taxon>
        <taxon>Heteroptera</taxon>
        <taxon>Panheteroptera</taxon>
        <taxon>Cimicomorpha</taxon>
        <taxon>Cimicidae</taxon>
        <taxon>Cimex</taxon>
    </lineage>
</organism>
<dbReference type="AlphaFoldDB" id="A0A8I6R766"/>
<feature type="compositionally biased region" description="Basic and acidic residues" evidence="1">
    <location>
        <begin position="90"/>
        <end position="110"/>
    </location>
</feature>
<keyword evidence="3" id="KW-1185">Reference proteome</keyword>
<dbReference type="OrthoDB" id="6648074at2759"/>
<feature type="compositionally biased region" description="Polar residues" evidence="1">
    <location>
        <begin position="249"/>
        <end position="268"/>
    </location>
</feature>
<feature type="compositionally biased region" description="Basic and acidic residues" evidence="1">
    <location>
        <begin position="273"/>
        <end position="291"/>
    </location>
</feature>
<sequence length="370" mass="42182">MAEQQQKKLMVQVFFEGKNKKKIIQNFEFVVIEDGNNPGITVRPVHTERDSELEDVDMRLVIDNEYNPVSAQVLDRENVMTKSNNAGGKGSRDDLFNDAINKKKTNENKQPESSSSHKPKERTAGTSKKPENTGNPKQVSRLIVSKPKNTLGPSNSKEKKSNVENQPAESGQQQMQYEDRECEKLKHRRNSQHQEAFLIQTEHFADEESLSRSRKEHSESEFALIRPVSVDNPRSLSKSPNRQFRRQCLSPSSHVRNEQTQLQESIQGEPTEDQVHTSKKPHEEHKSHQADEDQLDQSPHGQKPVIIHEQNAIPDEEFNMDKNPGEPSQQQPVKIKNVLLAELKIVSKASVDKDCTNNSIVQTYVSEKKE</sequence>
<dbReference type="GeneID" id="106661459"/>
<accession>A0A8I6R766</accession>
<reference evidence="2" key="1">
    <citation type="submission" date="2022-01" db="UniProtKB">
        <authorList>
            <consortium name="EnsemblMetazoa"/>
        </authorList>
    </citation>
    <scope>IDENTIFICATION</scope>
</reference>
<protein>
    <submittedName>
        <fullName evidence="2">Uncharacterized protein</fullName>
    </submittedName>
</protein>
<name>A0A8I6R766_CIMLE</name>
<feature type="region of interest" description="Disordered" evidence="1">
    <location>
        <begin position="74"/>
        <end position="331"/>
    </location>
</feature>
<proteinExistence type="predicted"/>
<evidence type="ECO:0000313" key="2">
    <source>
        <dbReference type="EnsemblMetazoa" id="XP_014240348.1"/>
    </source>
</evidence>
<evidence type="ECO:0000256" key="1">
    <source>
        <dbReference type="SAM" id="MobiDB-lite"/>
    </source>
</evidence>
<feature type="compositionally biased region" description="Polar residues" evidence="1">
    <location>
        <begin position="232"/>
        <end position="242"/>
    </location>
</feature>
<feature type="compositionally biased region" description="Basic and acidic residues" evidence="1">
    <location>
        <begin position="203"/>
        <end position="220"/>
    </location>
</feature>
<feature type="compositionally biased region" description="Polar residues" evidence="1">
    <location>
        <begin position="163"/>
        <end position="176"/>
    </location>
</feature>
<dbReference type="KEGG" id="clec:106661459"/>
<dbReference type="Proteomes" id="UP000494040">
    <property type="component" value="Unassembled WGS sequence"/>
</dbReference>
<dbReference type="EnsemblMetazoa" id="XM_014384862.1">
    <property type="protein sequence ID" value="XP_014240348.1"/>
    <property type="gene ID" value="LOC106661459"/>
</dbReference>
<dbReference type="RefSeq" id="XP_014240348.1">
    <property type="nucleotide sequence ID" value="XM_014384862.1"/>
</dbReference>